<keyword evidence="1" id="KW-0862">Zinc</keyword>
<reference evidence="3" key="1">
    <citation type="journal article" date="2024" name="Environ. Microbiol. Rep.">
        <title>Hiding in plain sight: The discovery of complete genomes of 11 hypothetical spindle-shaped viruses that putatively infect mesophilic ammonia-oxidizing archaea.</title>
        <authorList>
            <person name="Ni Y."/>
            <person name="Xu T."/>
            <person name="Yan S."/>
            <person name="Chen L."/>
            <person name="Wang Y."/>
        </authorList>
    </citation>
    <scope>NUCLEOTIDE SEQUENCE</scope>
    <source>
        <strain evidence="3">NMM1</strain>
    </source>
</reference>
<dbReference type="GO" id="GO:0008270">
    <property type="term" value="F:zinc ion binding"/>
    <property type="evidence" value="ECO:0007669"/>
    <property type="project" value="UniProtKB-KW"/>
</dbReference>
<sequence length="36" mass="4322">MTLYNSDSPKCWYCGKQFTRTTNKNTHEKSHEDLEK</sequence>
<reference evidence="3" key="2">
    <citation type="submission" date="2024-03" db="EMBL/GenBank/DDBJ databases">
        <authorList>
            <person name="Ni Y."/>
            <person name="Xu T."/>
            <person name="Yan S."/>
            <person name="Chen L."/>
            <person name="Wang Y."/>
        </authorList>
    </citation>
    <scope>NUCLEOTIDE SEQUENCE</scope>
    <source>
        <strain evidence="3">NMM1</strain>
    </source>
</reference>
<evidence type="ECO:0000256" key="1">
    <source>
        <dbReference type="PROSITE-ProRule" id="PRU00042"/>
    </source>
</evidence>
<protein>
    <submittedName>
        <fullName evidence="3">ORF45</fullName>
    </submittedName>
</protein>
<name>A0AAT9J7I6_9VIRU</name>
<dbReference type="EMBL" id="BK067790">
    <property type="protein sequence ID" value="DBA52130.1"/>
    <property type="molecule type" value="Genomic_DNA"/>
</dbReference>
<organism evidence="3">
    <name type="scientific">Nitrosopumilaceae spindle-shaped virus</name>
    <dbReference type="NCBI Taxonomy" id="3065433"/>
    <lineage>
        <taxon>Viruses</taxon>
    </lineage>
</organism>
<dbReference type="PROSITE" id="PS50157">
    <property type="entry name" value="ZINC_FINGER_C2H2_2"/>
    <property type="match status" value="1"/>
</dbReference>
<feature type="domain" description="C2H2-type" evidence="2">
    <location>
        <begin position="9"/>
        <end position="36"/>
    </location>
</feature>
<dbReference type="PROSITE" id="PS00028">
    <property type="entry name" value="ZINC_FINGER_C2H2_1"/>
    <property type="match status" value="1"/>
</dbReference>
<evidence type="ECO:0000313" key="3">
    <source>
        <dbReference type="EMBL" id="DBA52130.1"/>
    </source>
</evidence>
<dbReference type="Gene3D" id="3.30.160.60">
    <property type="entry name" value="Classic Zinc Finger"/>
    <property type="match status" value="1"/>
</dbReference>
<dbReference type="InterPro" id="IPR036236">
    <property type="entry name" value="Znf_C2H2_sf"/>
</dbReference>
<evidence type="ECO:0000259" key="2">
    <source>
        <dbReference type="PROSITE" id="PS50157"/>
    </source>
</evidence>
<keyword evidence="1" id="KW-0479">Metal-binding</keyword>
<accession>A0AAT9J7I6</accession>
<dbReference type="SUPFAM" id="SSF57667">
    <property type="entry name" value="beta-beta-alpha zinc fingers"/>
    <property type="match status" value="1"/>
</dbReference>
<proteinExistence type="predicted"/>
<dbReference type="InterPro" id="IPR013087">
    <property type="entry name" value="Znf_C2H2_type"/>
</dbReference>
<keyword evidence="1" id="KW-0863">Zinc-finger</keyword>